<name>A0A392P169_9FABA</name>
<reference evidence="2 3" key="1">
    <citation type="journal article" date="2018" name="Front. Plant Sci.">
        <title>Red Clover (Trifolium pratense) and Zigzag Clover (T. medium) - A Picture of Genomic Similarities and Differences.</title>
        <authorList>
            <person name="Dluhosova J."/>
            <person name="Istvanek J."/>
            <person name="Nedelnik J."/>
            <person name="Repkova J."/>
        </authorList>
    </citation>
    <scope>NUCLEOTIDE SEQUENCE [LARGE SCALE GENOMIC DNA]</scope>
    <source>
        <strain evidence="3">cv. 10/8</strain>
        <tissue evidence="2">Leaf</tissue>
    </source>
</reference>
<feature type="transmembrane region" description="Helical" evidence="1">
    <location>
        <begin position="59"/>
        <end position="77"/>
    </location>
</feature>
<organism evidence="2 3">
    <name type="scientific">Trifolium medium</name>
    <dbReference type="NCBI Taxonomy" id="97028"/>
    <lineage>
        <taxon>Eukaryota</taxon>
        <taxon>Viridiplantae</taxon>
        <taxon>Streptophyta</taxon>
        <taxon>Embryophyta</taxon>
        <taxon>Tracheophyta</taxon>
        <taxon>Spermatophyta</taxon>
        <taxon>Magnoliopsida</taxon>
        <taxon>eudicotyledons</taxon>
        <taxon>Gunneridae</taxon>
        <taxon>Pentapetalae</taxon>
        <taxon>rosids</taxon>
        <taxon>fabids</taxon>
        <taxon>Fabales</taxon>
        <taxon>Fabaceae</taxon>
        <taxon>Papilionoideae</taxon>
        <taxon>50 kb inversion clade</taxon>
        <taxon>NPAAA clade</taxon>
        <taxon>Hologalegina</taxon>
        <taxon>IRL clade</taxon>
        <taxon>Trifolieae</taxon>
        <taxon>Trifolium</taxon>
    </lineage>
</organism>
<dbReference type="AlphaFoldDB" id="A0A392P169"/>
<feature type="non-terminal residue" evidence="2">
    <location>
        <position position="1"/>
    </location>
</feature>
<sequence length="141" mass="15713">LSPQITDTSPLLRQYPKFRKKKCSYSGWWCDELSLHITLLPGGLIFTVQSVGTASPPSLCWFVLASPLFCLVMGLRHLGFVSLNLASTPFSPPSVSILPLLGLGIAFAGFAFWFWFNHHRLSCCGGQWLWLRYSGSVDTVF</sequence>
<comment type="caution">
    <text evidence="2">The sequence shown here is derived from an EMBL/GenBank/DDBJ whole genome shotgun (WGS) entry which is preliminary data.</text>
</comment>
<dbReference type="EMBL" id="LXQA010057506">
    <property type="protein sequence ID" value="MCI05096.1"/>
    <property type="molecule type" value="Genomic_DNA"/>
</dbReference>
<keyword evidence="1" id="KW-0472">Membrane</keyword>
<keyword evidence="1" id="KW-0812">Transmembrane</keyword>
<keyword evidence="3" id="KW-1185">Reference proteome</keyword>
<keyword evidence="1" id="KW-1133">Transmembrane helix</keyword>
<evidence type="ECO:0000256" key="1">
    <source>
        <dbReference type="SAM" id="Phobius"/>
    </source>
</evidence>
<evidence type="ECO:0000313" key="3">
    <source>
        <dbReference type="Proteomes" id="UP000265520"/>
    </source>
</evidence>
<feature type="transmembrane region" description="Helical" evidence="1">
    <location>
        <begin position="97"/>
        <end position="116"/>
    </location>
</feature>
<evidence type="ECO:0000313" key="2">
    <source>
        <dbReference type="EMBL" id="MCI05096.1"/>
    </source>
</evidence>
<dbReference type="Proteomes" id="UP000265520">
    <property type="component" value="Unassembled WGS sequence"/>
</dbReference>
<accession>A0A392P169</accession>
<proteinExistence type="predicted"/>
<protein>
    <submittedName>
        <fullName evidence="2">Uncharacterized protein</fullName>
    </submittedName>
</protein>